<dbReference type="InterPro" id="IPR000326">
    <property type="entry name" value="PAP2/HPO"/>
</dbReference>
<dbReference type="InterPro" id="IPR036938">
    <property type="entry name" value="PAP2/HPO_sf"/>
</dbReference>
<feature type="compositionally biased region" description="Basic residues" evidence="6">
    <location>
        <begin position="9"/>
        <end position="19"/>
    </location>
</feature>
<accession>A0AAD9IAG4</accession>
<dbReference type="Proteomes" id="UP001217918">
    <property type="component" value="Unassembled WGS sequence"/>
</dbReference>
<dbReference type="EMBL" id="JAQQPM010000007">
    <property type="protein sequence ID" value="KAK2073660.1"/>
    <property type="molecule type" value="Genomic_DNA"/>
</dbReference>
<reference evidence="9" key="1">
    <citation type="journal article" date="2023" name="Mol. Plant Microbe Interact.">
        <title>Elucidating the Obligate Nature and Biological Capacity of an Invasive Fungal Corn Pathogen.</title>
        <authorList>
            <person name="MacCready J.S."/>
            <person name="Roggenkamp E.M."/>
            <person name="Gdanetz K."/>
            <person name="Chilvers M.I."/>
        </authorList>
    </citation>
    <scope>NUCLEOTIDE SEQUENCE</scope>
    <source>
        <strain evidence="9">PM02</strain>
    </source>
</reference>
<dbReference type="InterPro" id="IPR008991">
    <property type="entry name" value="Translation_prot_SH3-like_sf"/>
</dbReference>
<dbReference type="PANTHER" id="PTHR10165">
    <property type="entry name" value="LIPID PHOSPHATE PHOSPHATASE"/>
    <property type="match status" value="1"/>
</dbReference>
<feature type="region of interest" description="Disordered" evidence="6">
    <location>
        <begin position="454"/>
        <end position="481"/>
    </location>
</feature>
<keyword evidence="10" id="KW-1185">Reference proteome</keyword>
<dbReference type="Gene3D" id="1.20.144.10">
    <property type="entry name" value="Phosphatidic acid phosphatase type 2/haloperoxidase"/>
    <property type="match status" value="1"/>
</dbReference>
<organism evidence="9 10">
    <name type="scientific">Phyllachora maydis</name>
    <dbReference type="NCBI Taxonomy" id="1825666"/>
    <lineage>
        <taxon>Eukaryota</taxon>
        <taxon>Fungi</taxon>
        <taxon>Dikarya</taxon>
        <taxon>Ascomycota</taxon>
        <taxon>Pezizomycotina</taxon>
        <taxon>Sordariomycetes</taxon>
        <taxon>Sordariomycetidae</taxon>
        <taxon>Phyllachorales</taxon>
        <taxon>Phyllachoraceae</taxon>
        <taxon>Phyllachora</taxon>
    </lineage>
</organism>
<proteinExistence type="inferred from homology"/>
<feature type="transmembrane region" description="Helical" evidence="7">
    <location>
        <begin position="117"/>
        <end position="138"/>
    </location>
</feature>
<evidence type="ECO:0000256" key="3">
    <source>
        <dbReference type="ARBA" id="ARBA00022692"/>
    </source>
</evidence>
<keyword evidence="3 7" id="KW-0812">Transmembrane</keyword>
<comment type="caution">
    <text evidence="9">The sequence shown here is derived from an EMBL/GenBank/DDBJ whole genome shotgun (WGS) entry which is preliminary data.</text>
</comment>
<feature type="transmembrane region" description="Helical" evidence="7">
    <location>
        <begin position="387"/>
        <end position="405"/>
    </location>
</feature>
<feature type="region of interest" description="Disordered" evidence="6">
    <location>
        <begin position="1"/>
        <end position="31"/>
    </location>
</feature>
<dbReference type="CDD" id="cd03390">
    <property type="entry name" value="PAP2_containing_1_like"/>
    <property type="match status" value="1"/>
</dbReference>
<dbReference type="GO" id="GO:0046839">
    <property type="term" value="P:phospholipid dephosphorylation"/>
    <property type="evidence" value="ECO:0007669"/>
    <property type="project" value="TreeGrafter"/>
</dbReference>
<feature type="transmembrane region" description="Helical" evidence="7">
    <location>
        <begin position="356"/>
        <end position="375"/>
    </location>
</feature>
<comment type="subcellular location">
    <subcellularLocation>
        <location evidence="1">Membrane</location>
        <topology evidence="1">Multi-pass membrane protein</topology>
    </subcellularLocation>
</comment>
<evidence type="ECO:0000256" key="7">
    <source>
        <dbReference type="SAM" id="Phobius"/>
    </source>
</evidence>
<gene>
    <name evidence="9" type="ORF">P8C59_007923</name>
</gene>
<dbReference type="SUPFAM" id="SSF48317">
    <property type="entry name" value="Acid phosphatase/Vanadium-dependent haloperoxidase"/>
    <property type="match status" value="1"/>
</dbReference>
<evidence type="ECO:0000256" key="5">
    <source>
        <dbReference type="ARBA" id="ARBA00023136"/>
    </source>
</evidence>
<dbReference type="Pfam" id="PF01569">
    <property type="entry name" value="PAP2"/>
    <property type="match status" value="1"/>
</dbReference>
<dbReference type="SMART" id="SM00014">
    <property type="entry name" value="acidPPc"/>
    <property type="match status" value="1"/>
</dbReference>
<feature type="transmembrane region" description="Helical" evidence="7">
    <location>
        <begin position="167"/>
        <end position="193"/>
    </location>
</feature>
<dbReference type="AlphaFoldDB" id="A0AAD9IAG4"/>
<feature type="domain" description="Phosphatidic acid phosphatase type 2/haloperoxidase" evidence="8">
    <location>
        <begin position="216"/>
        <end position="402"/>
    </location>
</feature>
<dbReference type="GO" id="GO:0016020">
    <property type="term" value="C:membrane"/>
    <property type="evidence" value="ECO:0007669"/>
    <property type="project" value="UniProtKB-SubCell"/>
</dbReference>
<dbReference type="GO" id="GO:0006644">
    <property type="term" value="P:phospholipid metabolic process"/>
    <property type="evidence" value="ECO:0007669"/>
    <property type="project" value="InterPro"/>
</dbReference>
<dbReference type="GO" id="GO:0008195">
    <property type="term" value="F:phosphatidate phosphatase activity"/>
    <property type="evidence" value="ECO:0007669"/>
    <property type="project" value="TreeGrafter"/>
</dbReference>
<evidence type="ECO:0000256" key="1">
    <source>
        <dbReference type="ARBA" id="ARBA00004141"/>
    </source>
</evidence>
<keyword evidence="4 7" id="KW-1133">Transmembrane helix</keyword>
<evidence type="ECO:0000313" key="10">
    <source>
        <dbReference type="Proteomes" id="UP001217918"/>
    </source>
</evidence>
<evidence type="ECO:0000256" key="4">
    <source>
        <dbReference type="ARBA" id="ARBA00022989"/>
    </source>
</evidence>
<dbReference type="InterPro" id="IPR014726">
    <property type="entry name" value="Ribosomal_uL2_dom3"/>
</dbReference>
<keyword evidence="5 7" id="KW-0472">Membrane</keyword>
<feature type="compositionally biased region" description="Gly residues" evidence="6">
    <location>
        <begin position="457"/>
        <end position="466"/>
    </location>
</feature>
<dbReference type="PANTHER" id="PTHR10165:SF154">
    <property type="entry name" value="PAP2 DOMAIN PROTEIN (AFU_ORTHOLOGUE AFUA_1G09730)"/>
    <property type="match status" value="1"/>
</dbReference>
<comment type="similarity">
    <text evidence="2">Belongs to the PA-phosphatase related phosphoesterase family.</text>
</comment>
<dbReference type="InterPro" id="IPR043216">
    <property type="entry name" value="PAP-like"/>
</dbReference>
<evidence type="ECO:0000256" key="2">
    <source>
        <dbReference type="ARBA" id="ARBA00008816"/>
    </source>
</evidence>
<evidence type="ECO:0000313" key="9">
    <source>
        <dbReference type="EMBL" id="KAK2073660.1"/>
    </source>
</evidence>
<protein>
    <recommendedName>
        <fullName evidence="8">Phosphatidic acid phosphatase type 2/haloperoxidase domain-containing protein</fullName>
    </recommendedName>
</protein>
<evidence type="ECO:0000259" key="8">
    <source>
        <dbReference type="SMART" id="SM00014"/>
    </source>
</evidence>
<dbReference type="SUPFAM" id="SSF50104">
    <property type="entry name" value="Translation proteins SH3-like domain"/>
    <property type="match status" value="1"/>
</dbReference>
<evidence type="ECO:0000256" key="6">
    <source>
        <dbReference type="SAM" id="MobiDB-lite"/>
    </source>
</evidence>
<feature type="transmembrane region" description="Helical" evidence="7">
    <location>
        <begin position="213"/>
        <end position="236"/>
    </location>
</feature>
<dbReference type="Gene3D" id="4.10.950.10">
    <property type="entry name" value="Ribosomal protein L2, domain 3"/>
    <property type="match status" value="1"/>
</dbReference>
<name>A0AAD9IAG4_9PEZI</name>
<sequence length="511" mass="54414">MNAFEHPHGGGRGKSKGNRHPTSPWGTLAKGGFKTRRKHNINKRARSTFSGLSSQTSPRPCVLVLPCPISTTGPARQAYFLINMTWRPNGGTGRHGNGHGNGHNGGNGHGEVTPMVIASYVSDWIVIAALGYVSYALSKTTPNKRPFRLEDPSISFPFTEDETVSTFILLCVVALGPMVLIAAVSLVCVPGATAPQGMPRMLIWQRKLWELHAGWQGLAMALFGTWFVTSALQMLCGKPRPDFLARCQPDLANLPVYLVGGTANVSSNSQLVSESICQNPDTACLNDGFMSFPSGHSSLSAAGLVYLSLFFASKFAVTLPSLPTSSHADADACTAFPSRLPRCAPAARRQAAAPPLYLLVVALAPFGTAVFIASSRWSDFRHHGVDILAGFLVGTVAALAAFRCYHLPLARGAGWAWGPRSRDKAFWAGVGSVSYATDAVADRARADDWAVDEKLSFGGGEPGDGGAVRPDGRGGTPRQPTSWFMPAAHTPYAGARSGREEGEAYYMGRAV</sequence>